<dbReference type="GO" id="GO:0006355">
    <property type="term" value="P:regulation of DNA-templated transcription"/>
    <property type="evidence" value="ECO:0007669"/>
    <property type="project" value="TreeGrafter"/>
</dbReference>
<dbReference type="CDD" id="cd03139">
    <property type="entry name" value="GATase1_PfpI_2"/>
    <property type="match status" value="1"/>
</dbReference>
<evidence type="ECO:0000313" key="3">
    <source>
        <dbReference type="Proteomes" id="UP000019151"/>
    </source>
</evidence>
<dbReference type="Gene3D" id="3.40.50.880">
    <property type="match status" value="1"/>
</dbReference>
<protein>
    <submittedName>
        <fullName evidence="2">DJ-1 domain, InhA-type</fullName>
    </submittedName>
</protein>
<dbReference type="InterPro" id="IPR029062">
    <property type="entry name" value="Class_I_gatase-like"/>
</dbReference>
<dbReference type="STRING" id="861299.J421_1851"/>
<evidence type="ECO:0000259" key="1">
    <source>
        <dbReference type="Pfam" id="PF01965"/>
    </source>
</evidence>
<dbReference type="PATRIC" id="fig|861299.3.peg.1884"/>
<dbReference type="InterPro" id="IPR002818">
    <property type="entry name" value="DJ-1/PfpI"/>
</dbReference>
<dbReference type="eggNOG" id="COG0693">
    <property type="taxonomic scope" value="Bacteria"/>
</dbReference>
<dbReference type="Proteomes" id="UP000019151">
    <property type="component" value="Chromosome"/>
</dbReference>
<feature type="domain" description="DJ-1/PfpI" evidence="1">
    <location>
        <begin position="6"/>
        <end position="166"/>
    </location>
</feature>
<keyword evidence="3" id="KW-1185">Reference proteome</keyword>
<dbReference type="EMBL" id="CP007128">
    <property type="protein sequence ID" value="AHG89388.1"/>
    <property type="molecule type" value="Genomic_DNA"/>
</dbReference>
<dbReference type="RefSeq" id="WP_025410890.1">
    <property type="nucleotide sequence ID" value="NZ_CP007128.1"/>
</dbReference>
<name>W0RJ02_9BACT</name>
<reference evidence="2 3" key="1">
    <citation type="journal article" date="2014" name="Genome Announc.">
        <title>Genome Sequence and Methylome of Soil Bacterium Gemmatirosa kalamazoonensis KBS708T, a Member of the Rarely Cultivated Gemmatimonadetes Phylum.</title>
        <authorList>
            <person name="Debruyn J.M."/>
            <person name="Radosevich M."/>
            <person name="Wommack K.E."/>
            <person name="Polson S.W."/>
            <person name="Hauser L.J."/>
            <person name="Fawaz M.N."/>
            <person name="Korlach J."/>
            <person name="Tsai Y.C."/>
        </authorList>
    </citation>
    <scope>NUCLEOTIDE SEQUENCE [LARGE SCALE GENOMIC DNA]</scope>
    <source>
        <strain evidence="2 3">KBS708</strain>
    </source>
</reference>
<sequence>MRPSLSVGFVLFDGLTQLDLTGPYEVLARLPDTRVHLVAASRAPVRSEWGMAIVPDATFDDAPPIDVLCVPGGWSVNARLDDEPLLAFLRARGERARYVTSVCSGALLLGAAGLLRGYRATTHWLSLDLLSLLGAEAVEARVVRDRNRITGAGVTAGIDFGLALAAELFGAPVAQRIQLALEYDPAPPFDSGSPRAAPTAVRADVARASERMLTERRTLVERAARRLG</sequence>
<dbReference type="AlphaFoldDB" id="W0RJ02"/>
<evidence type="ECO:0000313" key="2">
    <source>
        <dbReference type="EMBL" id="AHG89388.1"/>
    </source>
</evidence>
<dbReference type="HOGENOM" id="CLU_000445_44_1_0"/>
<gene>
    <name evidence="2" type="ORF">J421_1851</name>
</gene>
<dbReference type="PANTHER" id="PTHR43130:SF2">
    <property type="entry name" value="DJ-1_PFPI DOMAIN-CONTAINING PROTEIN"/>
    <property type="match status" value="1"/>
</dbReference>
<dbReference type="KEGG" id="gba:J421_1851"/>
<dbReference type="OrthoDB" id="9794896at2"/>
<proteinExistence type="predicted"/>
<dbReference type="InterPro" id="IPR052158">
    <property type="entry name" value="INH-QAR"/>
</dbReference>
<accession>W0RJ02</accession>
<dbReference type="Pfam" id="PF01965">
    <property type="entry name" value="DJ-1_PfpI"/>
    <property type="match status" value="1"/>
</dbReference>
<organism evidence="2 3">
    <name type="scientific">Gemmatirosa kalamazoonensis</name>
    <dbReference type="NCBI Taxonomy" id="861299"/>
    <lineage>
        <taxon>Bacteria</taxon>
        <taxon>Pseudomonadati</taxon>
        <taxon>Gemmatimonadota</taxon>
        <taxon>Gemmatimonadia</taxon>
        <taxon>Gemmatimonadales</taxon>
        <taxon>Gemmatimonadaceae</taxon>
        <taxon>Gemmatirosa</taxon>
    </lineage>
</organism>
<dbReference type="SUPFAM" id="SSF52317">
    <property type="entry name" value="Class I glutamine amidotransferase-like"/>
    <property type="match status" value="1"/>
</dbReference>
<dbReference type="InParanoid" id="W0RJ02"/>
<dbReference type="PANTHER" id="PTHR43130">
    <property type="entry name" value="ARAC-FAMILY TRANSCRIPTIONAL REGULATOR"/>
    <property type="match status" value="1"/>
</dbReference>